<organism evidence="1 2">
    <name type="scientific">Nesterenkonia salmonea</name>
    <dbReference type="NCBI Taxonomy" id="1804987"/>
    <lineage>
        <taxon>Bacteria</taxon>
        <taxon>Bacillati</taxon>
        <taxon>Actinomycetota</taxon>
        <taxon>Actinomycetes</taxon>
        <taxon>Micrococcales</taxon>
        <taxon>Micrococcaceae</taxon>
        <taxon>Nesterenkonia</taxon>
    </lineage>
</organism>
<dbReference type="EMBL" id="VAVZ01000043">
    <property type="protein sequence ID" value="TLP93579.1"/>
    <property type="molecule type" value="Genomic_DNA"/>
</dbReference>
<dbReference type="Proteomes" id="UP000310458">
    <property type="component" value="Unassembled WGS sequence"/>
</dbReference>
<evidence type="ECO:0000313" key="1">
    <source>
        <dbReference type="EMBL" id="TLP93579.1"/>
    </source>
</evidence>
<comment type="caution">
    <text evidence="1">The sequence shown here is derived from an EMBL/GenBank/DDBJ whole genome shotgun (WGS) entry which is preliminary data.</text>
</comment>
<dbReference type="RefSeq" id="WP_138253997.1">
    <property type="nucleotide sequence ID" value="NZ_VAVZ01000043.1"/>
</dbReference>
<keyword evidence="2" id="KW-1185">Reference proteome</keyword>
<accession>A0A5R9B7S3</accession>
<evidence type="ECO:0000313" key="2">
    <source>
        <dbReference type="Proteomes" id="UP000310458"/>
    </source>
</evidence>
<proteinExistence type="predicted"/>
<protein>
    <submittedName>
        <fullName evidence="1">Uncharacterized protein</fullName>
    </submittedName>
</protein>
<sequence length="190" mass="21316">MKNNNVYAVSKFSPIEKAFGDPYLDELVRNGQAFRDLAERLGHGGRAVGTREDLAILISGGLSATAYEAVNERRSLAEAGELLETLELNEKRSKEWGLSLAEVESFTWFRKQLATAVADEQFHQQPPDSQVMLRAIQEQGEDVVNGIDEIRVQGAVHQEKQIDELFGLWLFMVKEIFLLIEDANQTEAGH</sequence>
<reference evidence="1 2" key="1">
    <citation type="submission" date="2019-05" db="EMBL/GenBank/DDBJ databases">
        <title>Nesterenkonia sp. GY074 isolated from the Southern Atlantic Ocean.</title>
        <authorList>
            <person name="Zhang G."/>
        </authorList>
    </citation>
    <scope>NUCLEOTIDE SEQUENCE [LARGE SCALE GENOMIC DNA]</scope>
    <source>
        <strain evidence="1 2">GY074</strain>
    </source>
</reference>
<gene>
    <name evidence="1" type="ORF">FEF26_13130</name>
</gene>
<dbReference type="AlphaFoldDB" id="A0A5R9B7S3"/>
<name>A0A5R9B7S3_9MICC</name>